<evidence type="ECO:0000256" key="5">
    <source>
        <dbReference type="ARBA" id="ARBA00022502"/>
    </source>
</evidence>
<dbReference type="EMBL" id="KV441386">
    <property type="protein sequence ID" value="OAF63222.1"/>
    <property type="molecule type" value="Genomic_DNA"/>
</dbReference>
<dbReference type="GO" id="GO:1990529">
    <property type="term" value="C:glycosylphosphatidylinositol-mannosyltransferase I complex"/>
    <property type="evidence" value="ECO:0007669"/>
    <property type="project" value="TreeGrafter"/>
</dbReference>
<dbReference type="RefSeq" id="XP_024328492.1">
    <property type="nucleotide sequence ID" value="XM_024464091.1"/>
</dbReference>
<dbReference type="Proteomes" id="UP000077154">
    <property type="component" value="Unassembled WGS sequence"/>
</dbReference>
<comment type="pathway">
    <text evidence="2 11">Glycolipid biosynthesis; glycosylphosphatidylinositol-anchor biosynthesis.</text>
</comment>
<dbReference type="GO" id="GO:0006506">
    <property type="term" value="P:GPI anchor biosynthetic process"/>
    <property type="evidence" value="ECO:0007669"/>
    <property type="project" value="UniProtKB-UniPathway"/>
</dbReference>
<evidence type="ECO:0000256" key="2">
    <source>
        <dbReference type="ARBA" id="ARBA00004687"/>
    </source>
</evidence>
<evidence type="ECO:0000256" key="8">
    <source>
        <dbReference type="ARBA" id="ARBA00022989"/>
    </source>
</evidence>
<keyword evidence="6" id="KW-0812">Transmembrane</keyword>
<reference evidence="13" key="1">
    <citation type="submission" date="2016-03" db="EMBL/GenBank/DDBJ databases">
        <title>Updated assembly of Pseudogymnoascus destructans, the fungus causing white-nose syndrome of bats.</title>
        <authorList>
            <person name="Palmer J.M."/>
            <person name="Drees K.P."/>
            <person name="Foster J.T."/>
            <person name="Lindner D.L."/>
        </authorList>
    </citation>
    <scope>NUCLEOTIDE SEQUENCE [LARGE SCALE GENOMIC DNA]</scope>
    <source>
        <strain evidence="13">20631-21</strain>
    </source>
</reference>
<dbReference type="eggNOG" id="ENOG502QS8N">
    <property type="taxonomic scope" value="Eukaryota"/>
</dbReference>
<sequence length="514" mass="56636">MRQRITFVHEPQDGIDPKSIGIHTNTLSVSGLKAAREDHITLSLDELPQDLRVALSQTKELHIRYVTPASYESIPPFNSQLSPGLHVYYTPKTEVGKEGQEFSGLLCGLIDTLFYLQDKSLCQTPEISFTSLPSKNPKHRGVYEYYLRESALSPAGGASALQSYFKRICASTTCRTRIDEGVTAASIDLDFSSSSNTATITTSWSPRTWTSVAVSKIDHTDRVELGILSNEKPIRPDDLNMSGFLTVLGESEKPAPTMFQFPSRHHKHAAKFSSSFIEPTGLHPTLQLSVSNSEPPKNREGCRLNAHLMLPRSVFPDKYQFRDALFMASKNLTALRHVTIPVDLEAPEYTMALWGSSLLIELAPPPPSEESWTAEIPLHLRYLLPSGSGYSSTSLPSPVLFWACEADEESKLEGNPFDRVNLGHDGLFGDKTLFYHLGREKGEEGYKEVSVPVLSTRFNSEIELGTAVVVLLGFGWVLWKLWGVGRGVGYGRGGEGRGDGYGRGGGGKVEGKEE</sequence>
<dbReference type="PANTHER" id="PTHR28533:SF1">
    <property type="entry name" value="PROTEIN PBN1"/>
    <property type="match status" value="1"/>
</dbReference>
<feature type="region of interest" description="Disordered" evidence="12">
    <location>
        <begin position="495"/>
        <end position="514"/>
    </location>
</feature>
<comment type="subcellular location">
    <subcellularLocation>
        <location evidence="11">Endoplasmic reticulum membrane</location>
        <topology evidence="11">Single-pass membrane protein</topology>
    </subcellularLocation>
    <subcellularLocation>
        <location evidence="1">Endoplasmic reticulum membrane</location>
        <topology evidence="1">Single-pass type III membrane protein</topology>
    </subcellularLocation>
</comment>
<evidence type="ECO:0000256" key="12">
    <source>
        <dbReference type="SAM" id="MobiDB-lite"/>
    </source>
</evidence>
<keyword evidence="7 11" id="KW-0256">Endoplasmic reticulum</keyword>
<comment type="similarity">
    <text evidence="3 11">Belongs to the PIGX family.</text>
</comment>
<organism evidence="13">
    <name type="scientific">Pseudogymnoascus destructans</name>
    <dbReference type="NCBI Taxonomy" id="655981"/>
    <lineage>
        <taxon>Eukaryota</taxon>
        <taxon>Fungi</taxon>
        <taxon>Dikarya</taxon>
        <taxon>Ascomycota</taxon>
        <taxon>Pezizomycotina</taxon>
        <taxon>Leotiomycetes</taxon>
        <taxon>Thelebolales</taxon>
        <taxon>Thelebolaceae</taxon>
        <taxon>Pseudogymnoascus</taxon>
    </lineage>
</organism>
<evidence type="ECO:0000256" key="10">
    <source>
        <dbReference type="ARBA" id="ARBA00023180"/>
    </source>
</evidence>
<dbReference type="GO" id="GO:0006508">
    <property type="term" value="P:proteolysis"/>
    <property type="evidence" value="ECO:0007669"/>
    <property type="project" value="UniProtKB-KW"/>
</dbReference>
<dbReference type="InterPro" id="IPR013233">
    <property type="entry name" value="PIG-X/PBN1"/>
</dbReference>
<keyword evidence="13" id="KW-0378">Hydrolase</keyword>
<dbReference type="GeneID" id="36283495"/>
<accession>A0A177ANY5</accession>
<name>A0A177ANY5_9PEZI</name>
<protein>
    <recommendedName>
        <fullName evidence="4 11">Protein PBN1</fullName>
    </recommendedName>
</protein>
<keyword evidence="5 11" id="KW-0337">GPI-anchor biosynthesis</keyword>
<dbReference type="VEuPathDB" id="FungiDB:GMDG_06186"/>
<keyword evidence="10" id="KW-0325">Glycoprotein</keyword>
<dbReference type="AlphaFoldDB" id="A0A177ANY5"/>
<keyword evidence="8" id="KW-1133">Transmembrane helix</keyword>
<dbReference type="UniPathway" id="UPA00196"/>
<dbReference type="OrthoDB" id="5546453at2759"/>
<evidence type="ECO:0000256" key="6">
    <source>
        <dbReference type="ARBA" id="ARBA00022692"/>
    </source>
</evidence>
<proteinExistence type="inferred from homology"/>
<evidence type="ECO:0000256" key="1">
    <source>
        <dbReference type="ARBA" id="ARBA00004643"/>
    </source>
</evidence>
<gene>
    <name evidence="13" type="primary">PBN1</name>
    <name evidence="13" type="ORF">VC83_00397</name>
</gene>
<evidence type="ECO:0000256" key="4">
    <source>
        <dbReference type="ARBA" id="ARBA00020410"/>
    </source>
</evidence>
<comment type="function">
    <text evidence="11">Required for proper folding and/or the stability of a subset of proteins in the endoplasmic reticulum. Component of glycosylphosphatidylinositol-mannosyltransferase 1 which transfers the first of the 4 mannoses in the GPI-anchor precursors during GPI-anchor biosynthesis. Probably acts by stabilizing the mannosyltransferase GPI14.</text>
</comment>
<evidence type="ECO:0000256" key="7">
    <source>
        <dbReference type="ARBA" id="ARBA00022824"/>
    </source>
</evidence>
<keyword evidence="13" id="KW-0645">Protease</keyword>
<evidence type="ECO:0000256" key="9">
    <source>
        <dbReference type="ARBA" id="ARBA00023136"/>
    </source>
</evidence>
<dbReference type="GO" id="GO:0008233">
    <property type="term" value="F:peptidase activity"/>
    <property type="evidence" value="ECO:0007669"/>
    <property type="project" value="UniProtKB-KW"/>
</dbReference>
<dbReference type="SMART" id="SM00780">
    <property type="entry name" value="PIG-X"/>
    <property type="match status" value="1"/>
</dbReference>
<evidence type="ECO:0000256" key="11">
    <source>
        <dbReference type="RuleBase" id="RU366056"/>
    </source>
</evidence>
<dbReference type="PANTHER" id="PTHR28533">
    <property type="entry name" value="PROTEIN PBN1"/>
    <property type="match status" value="1"/>
</dbReference>
<evidence type="ECO:0000313" key="13">
    <source>
        <dbReference type="EMBL" id="OAF63222.1"/>
    </source>
</evidence>
<dbReference type="InterPro" id="IPR042322">
    <property type="entry name" value="Pbn1"/>
</dbReference>
<dbReference type="Pfam" id="PF08320">
    <property type="entry name" value="PIG-X"/>
    <property type="match status" value="1"/>
</dbReference>
<dbReference type="GO" id="GO:0000030">
    <property type="term" value="F:mannosyltransferase activity"/>
    <property type="evidence" value="ECO:0007669"/>
    <property type="project" value="TreeGrafter"/>
</dbReference>
<keyword evidence="9" id="KW-0472">Membrane</keyword>
<dbReference type="GO" id="GO:0005789">
    <property type="term" value="C:endoplasmic reticulum membrane"/>
    <property type="evidence" value="ECO:0007669"/>
    <property type="project" value="UniProtKB-SubCell"/>
</dbReference>
<evidence type="ECO:0000256" key="3">
    <source>
        <dbReference type="ARBA" id="ARBA00010345"/>
    </source>
</evidence>